<reference evidence="5" key="1">
    <citation type="journal article" date="2020" name="Stud. Mycol.">
        <title>101 Dothideomycetes genomes: a test case for predicting lifestyles and emergence of pathogens.</title>
        <authorList>
            <person name="Haridas S."/>
            <person name="Albert R."/>
            <person name="Binder M."/>
            <person name="Bloem J."/>
            <person name="Labutti K."/>
            <person name="Salamov A."/>
            <person name="Andreopoulos B."/>
            <person name="Baker S."/>
            <person name="Barry K."/>
            <person name="Bills G."/>
            <person name="Bluhm B."/>
            <person name="Cannon C."/>
            <person name="Castanera R."/>
            <person name="Culley D."/>
            <person name="Daum C."/>
            <person name="Ezra D."/>
            <person name="Gonzalez J."/>
            <person name="Henrissat B."/>
            <person name="Kuo A."/>
            <person name="Liang C."/>
            <person name="Lipzen A."/>
            <person name="Lutzoni F."/>
            <person name="Magnuson J."/>
            <person name="Mondo S."/>
            <person name="Nolan M."/>
            <person name="Ohm R."/>
            <person name="Pangilinan J."/>
            <person name="Park H.-J."/>
            <person name="Ramirez L."/>
            <person name="Alfaro M."/>
            <person name="Sun H."/>
            <person name="Tritt A."/>
            <person name="Yoshinaga Y."/>
            <person name="Zwiers L.-H."/>
            <person name="Turgeon B."/>
            <person name="Goodwin S."/>
            <person name="Spatafora J."/>
            <person name="Crous P."/>
            <person name="Grigoriev I."/>
        </authorList>
    </citation>
    <scope>NUCLEOTIDE SEQUENCE</scope>
    <source>
        <strain evidence="5">CBS 122368</strain>
    </source>
</reference>
<evidence type="ECO:0000313" key="6">
    <source>
        <dbReference type="Proteomes" id="UP000800094"/>
    </source>
</evidence>
<evidence type="ECO:0000313" key="5">
    <source>
        <dbReference type="EMBL" id="KAF2253484.1"/>
    </source>
</evidence>
<feature type="domain" description="Peptidase S33 tripeptidyl aminopeptidase-like C-terminal" evidence="4">
    <location>
        <begin position="556"/>
        <end position="658"/>
    </location>
</feature>
<sequence>MQCTVTGFACLRSKAAEWRGLDRTGQAQCTLGTQSEIAEGIIVRTFSDAIEPQFPERDSGWAEKRGARSRVRFLATALATIFIVWGLQLSFPTLKYRIRECMGLDGDEAVSSSLKSFDWDDIKATESLEFHPCYGPFECAKLKLPLDYFNSAHPDSSVSIAIAKLPAKVPVDDPRYGGPVLINPGGPGGSGVMTALGMGHYLQTVIDAHVHPDNVDDSKGKYFDILGFDPRGIGYTEPAAMCISDGAAAWSWRLREAAEGHLDSSDAALGRLWAMTHAFGASCKEAVDAEDEPDIKQFMSTASVARDMLEIAEKHAELVAEQKTQLRLVDRPHLPKCPKSEITKYEPGTVKLQYMGFSYGTYLGATFASMFPERVGRLSLDGVVNSDDYNNALGEGSLRDTEKVMKAFYTFCLLSGPENCALATPTSSAHDIERRVQSIINSLYHRPIAVSLPDEGPDLLTYSDVRSLIFHSFYSPALTFPMIAEILTAIEAGQSAVIERLVAAFRSVHIYTCPTTLPFYSDTTTYAVLCSDSVDQTSVDIGEMEKYWHALEKFSPSAGAYWSMLKMKCTGWKIKASYKYTGEFGGNTSHPILWLSTTADPVTPLHSARIMSNRFPGSVVLIQDSAGHCSLSTPTPCTEKAIREYFQSGSLPDPEQVCIPPKSPLSLNSTDPNSPFYDPSLGERTFLGEEVWSAEEEEAARGLQMWAAENEWFGMGYGSERIGGMMKSWLAQQHA</sequence>
<dbReference type="GO" id="GO:0016787">
    <property type="term" value="F:hydrolase activity"/>
    <property type="evidence" value="ECO:0007669"/>
    <property type="project" value="UniProtKB-KW"/>
</dbReference>
<evidence type="ECO:0000256" key="3">
    <source>
        <dbReference type="SAM" id="Phobius"/>
    </source>
</evidence>
<dbReference type="SUPFAM" id="SSF53474">
    <property type="entry name" value="alpha/beta-Hydrolases"/>
    <property type="match status" value="1"/>
</dbReference>
<dbReference type="InterPro" id="IPR013595">
    <property type="entry name" value="Pept_S33_TAP-like_C"/>
</dbReference>
<evidence type="ECO:0000256" key="1">
    <source>
        <dbReference type="ARBA" id="ARBA00010088"/>
    </source>
</evidence>
<gene>
    <name evidence="5" type="ORF">BU26DRAFT_501655</name>
</gene>
<keyword evidence="3" id="KW-0472">Membrane</keyword>
<dbReference type="EMBL" id="ML987191">
    <property type="protein sequence ID" value="KAF2253484.1"/>
    <property type="molecule type" value="Genomic_DNA"/>
</dbReference>
<dbReference type="Gene3D" id="3.40.50.1820">
    <property type="entry name" value="alpha/beta hydrolase"/>
    <property type="match status" value="1"/>
</dbReference>
<dbReference type="AlphaFoldDB" id="A0A6A6ISK0"/>
<protein>
    <recommendedName>
        <fullName evidence="4">Peptidase S33 tripeptidyl aminopeptidase-like C-terminal domain-containing protein</fullName>
    </recommendedName>
</protein>
<organism evidence="5 6">
    <name type="scientific">Trematosphaeria pertusa</name>
    <dbReference type="NCBI Taxonomy" id="390896"/>
    <lineage>
        <taxon>Eukaryota</taxon>
        <taxon>Fungi</taxon>
        <taxon>Dikarya</taxon>
        <taxon>Ascomycota</taxon>
        <taxon>Pezizomycotina</taxon>
        <taxon>Dothideomycetes</taxon>
        <taxon>Pleosporomycetidae</taxon>
        <taxon>Pleosporales</taxon>
        <taxon>Massarineae</taxon>
        <taxon>Trematosphaeriaceae</taxon>
        <taxon>Trematosphaeria</taxon>
    </lineage>
</organism>
<feature type="transmembrane region" description="Helical" evidence="3">
    <location>
        <begin position="73"/>
        <end position="91"/>
    </location>
</feature>
<accession>A0A6A6ISK0</accession>
<dbReference type="RefSeq" id="XP_033688488.1">
    <property type="nucleotide sequence ID" value="XM_033826583.1"/>
</dbReference>
<name>A0A6A6ISK0_9PLEO</name>
<dbReference type="Proteomes" id="UP000800094">
    <property type="component" value="Unassembled WGS sequence"/>
</dbReference>
<keyword evidence="6" id="KW-1185">Reference proteome</keyword>
<dbReference type="InterPro" id="IPR051601">
    <property type="entry name" value="Serine_prot/Carboxylest_S33"/>
</dbReference>
<proteinExistence type="inferred from homology"/>
<keyword evidence="3" id="KW-1133">Transmembrane helix</keyword>
<dbReference type="PANTHER" id="PTHR43248">
    <property type="entry name" value="2-SUCCINYL-6-HYDROXY-2,4-CYCLOHEXADIENE-1-CARBOXYLATE SYNTHASE"/>
    <property type="match status" value="1"/>
</dbReference>
<dbReference type="InterPro" id="IPR029058">
    <property type="entry name" value="AB_hydrolase_fold"/>
</dbReference>
<evidence type="ECO:0000256" key="2">
    <source>
        <dbReference type="ARBA" id="ARBA00022801"/>
    </source>
</evidence>
<comment type="similarity">
    <text evidence="1">Belongs to the peptidase S33 family.</text>
</comment>
<dbReference type="PANTHER" id="PTHR43248:SF25">
    <property type="entry name" value="AB HYDROLASE-1 DOMAIN-CONTAINING PROTEIN-RELATED"/>
    <property type="match status" value="1"/>
</dbReference>
<dbReference type="GeneID" id="54579913"/>
<dbReference type="Pfam" id="PF08386">
    <property type="entry name" value="Abhydrolase_4"/>
    <property type="match status" value="1"/>
</dbReference>
<evidence type="ECO:0000259" key="4">
    <source>
        <dbReference type="Pfam" id="PF08386"/>
    </source>
</evidence>
<keyword evidence="2" id="KW-0378">Hydrolase</keyword>
<keyword evidence="3" id="KW-0812">Transmembrane</keyword>
<dbReference type="OrthoDB" id="425534at2759"/>